<dbReference type="AlphaFoldDB" id="A0A081PCS5"/>
<sequence>MSKVEAEYILKPKFHYIFWIVFFLYQFISNAVQDPRYAFSFVSVLTYVSFFFTVLVFNFYATVFFFEILKYKHLPRIVNILIFIVLILTSSALALLNQGIIQPIFLNNYNPINYTKYLSFWLFQFIYYFTMGAGYFFVKEFVKEKITSTKLANEKTVIESNLLRSQINPHFLFNTLNVLYAKSMVYSEDLADKIQKLSEIMRYAYLPKWLKDGSHAPVTEEIKHIGNIIEIHEFRLSNNQIFQFDTQGTFTDIYLPPLILVTLVENILKHGHLTAEYPAFVALKHENEQFSFFSKNKIKTAKNHEEHSGVGIENIRLRLNRSFPDQFTFSNVEADGFYYTQLTIKLQKTK</sequence>
<evidence type="ECO:0000313" key="4">
    <source>
        <dbReference type="Proteomes" id="UP000028007"/>
    </source>
</evidence>
<keyword evidence="1" id="KW-0812">Transmembrane</keyword>
<feature type="transmembrane region" description="Helical" evidence="1">
    <location>
        <begin position="78"/>
        <end position="100"/>
    </location>
</feature>
<dbReference type="Pfam" id="PF06580">
    <property type="entry name" value="His_kinase"/>
    <property type="match status" value="1"/>
</dbReference>
<keyword evidence="1" id="KW-0472">Membrane</keyword>
<dbReference type="InterPro" id="IPR010559">
    <property type="entry name" value="Sig_transdc_His_kin_internal"/>
</dbReference>
<dbReference type="GO" id="GO:0016020">
    <property type="term" value="C:membrane"/>
    <property type="evidence" value="ECO:0007669"/>
    <property type="project" value="InterPro"/>
</dbReference>
<organism evidence="3 4">
    <name type="scientific">Pedobacter antarcticus 4BY</name>
    <dbReference type="NCBI Taxonomy" id="1358423"/>
    <lineage>
        <taxon>Bacteria</taxon>
        <taxon>Pseudomonadati</taxon>
        <taxon>Bacteroidota</taxon>
        <taxon>Sphingobacteriia</taxon>
        <taxon>Sphingobacteriales</taxon>
        <taxon>Sphingobacteriaceae</taxon>
        <taxon>Pedobacter</taxon>
    </lineage>
</organism>
<reference evidence="3 4" key="1">
    <citation type="journal article" date="1992" name="Int. J. Syst. Bacteriol.">
        <title>Sphingobacterium antarcticus sp. nov. a Psychrotrophic Bacterium from the Soils of Schirmacher Oasis, Antarctica.</title>
        <authorList>
            <person name="Shivaji S."/>
            <person name="Ray M.K."/>
            <person name="Rao N.S."/>
            <person name="Saiserr L."/>
            <person name="Jagannadham M.V."/>
            <person name="Kumar G.S."/>
            <person name="Reddy G."/>
            <person name="Bhargava P.M."/>
        </authorList>
    </citation>
    <scope>NUCLEOTIDE SEQUENCE [LARGE SCALE GENOMIC DNA]</scope>
    <source>
        <strain evidence="3 4">4BY</strain>
    </source>
</reference>
<protein>
    <recommendedName>
        <fullName evidence="2">Signal transduction histidine kinase internal region domain-containing protein</fullName>
    </recommendedName>
</protein>
<dbReference type="eggNOG" id="COG2972">
    <property type="taxonomic scope" value="Bacteria"/>
</dbReference>
<keyword evidence="4" id="KW-1185">Reference proteome</keyword>
<evidence type="ECO:0000256" key="1">
    <source>
        <dbReference type="SAM" id="Phobius"/>
    </source>
</evidence>
<comment type="caution">
    <text evidence="3">The sequence shown here is derived from an EMBL/GenBank/DDBJ whole genome shotgun (WGS) entry which is preliminary data.</text>
</comment>
<dbReference type="PANTHER" id="PTHR34220">
    <property type="entry name" value="SENSOR HISTIDINE KINASE YPDA"/>
    <property type="match status" value="1"/>
</dbReference>
<dbReference type="InterPro" id="IPR050640">
    <property type="entry name" value="Bact_2-comp_sensor_kinase"/>
</dbReference>
<evidence type="ECO:0000259" key="2">
    <source>
        <dbReference type="Pfam" id="PF06580"/>
    </source>
</evidence>
<feature type="domain" description="Signal transduction histidine kinase internal region" evidence="2">
    <location>
        <begin position="159"/>
        <end position="238"/>
    </location>
</feature>
<dbReference type="Proteomes" id="UP000028007">
    <property type="component" value="Unassembled WGS sequence"/>
</dbReference>
<accession>A0A081PCS5</accession>
<keyword evidence="1" id="KW-1133">Transmembrane helix</keyword>
<feature type="transmembrane region" description="Helical" evidence="1">
    <location>
        <begin position="44"/>
        <end position="66"/>
    </location>
</feature>
<dbReference type="GO" id="GO:0000155">
    <property type="term" value="F:phosphorelay sensor kinase activity"/>
    <property type="evidence" value="ECO:0007669"/>
    <property type="project" value="InterPro"/>
</dbReference>
<proteinExistence type="predicted"/>
<dbReference type="EMBL" id="JNFF01000116">
    <property type="protein sequence ID" value="KEQ28498.1"/>
    <property type="molecule type" value="Genomic_DNA"/>
</dbReference>
<evidence type="ECO:0000313" key="3">
    <source>
        <dbReference type="EMBL" id="KEQ28498.1"/>
    </source>
</evidence>
<name>A0A081PCS5_9SPHI</name>
<dbReference type="RefSeq" id="WP_037444435.1">
    <property type="nucleotide sequence ID" value="NZ_JNFF01000116.1"/>
</dbReference>
<feature type="transmembrane region" description="Helical" evidence="1">
    <location>
        <begin position="14"/>
        <end position="32"/>
    </location>
</feature>
<dbReference type="OrthoDB" id="9809908at2"/>
<feature type="transmembrane region" description="Helical" evidence="1">
    <location>
        <begin position="120"/>
        <end position="138"/>
    </location>
</feature>
<gene>
    <name evidence="3" type="ORF">N180_02360</name>
</gene>
<dbReference type="PANTHER" id="PTHR34220:SF7">
    <property type="entry name" value="SENSOR HISTIDINE KINASE YPDA"/>
    <property type="match status" value="1"/>
</dbReference>